<reference evidence="3 4" key="2">
    <citation type="submission" date="2019-01" db="EMBL/GenBank/DDBJ databases">
        <title>Tautonia sociabilis, a novel thermotolerant planctomycete of Isosphaeraceae family, isolated from a 4000 m deep subterranean habitat.</title>
        <authorList>
            <person name="Kovaleva O.L."/>
            <person name="Elcheninov A.G."/>
            <person name="Van Heerden E."/>
            <person name="Toshchakov S.V."/>
            <person name="Novikov A."/>
            <person name="Bonch-Osmolovskaya E.A."/>
            <person name="Kublanov I.V."/>
        </authorList>
    </citation>
    <scope>NUCLEOTIDE SEQUENCE [LARGE SCALE GENOMIC DNA]</scope>
    <source>
        <strain evidence="3 4">GM2012</strain>
    </source>
</reference>
<feature type="transmembrane region" description="Helical" evidence="2">
    <location>
        <begin position="91"/>
        <end position="112"/>
    </location>
</feature>
<sequence>MTGENPDEAPTGDLSASRGTPEAGRRSRGIGRLGVAGGLALAVLVGAIAEGQTARRPDEEAPGLAATLAVALAVGLLTARRAANLGGIGWLALLLLVPVIPYLLLFCCLAFPKGWADHRRLDPPAWVLTGLVLGMLALAVAALVRSTILPR</sequence>
<feature type="region of interest" description="Disordered" evidence="1">
    <location>
        <begin position="1"/>
        <end position="29"/>
    </location>
</feature>
<keyword evidence="4" id="KW-1185">Reference proteome</keyword>
<evidence type="ECO:0000256" key="2">
    <source>
        <dbReference type="SAM" id="Phobius"/>
    </source>
</evidence>
<evidence type="ECO:0000313" key="4">
    <source>
        <dbReference type="Proteomes" id="UP000280296"/>
    </source>
</evidence>
<protein>
    <recommendedName>
        <fullName evidence="5">DUF805 domain-containing protein</fullName>
    </recommendedName>
</protein>
<dbReference type="Proteomes" id="UP000280296">
    <property type="component" value="Unassembled WGS sequence"/>
</dbReference>
<comment type="caution">
    <text evidence="3">The sequence shown here is derived from an EMBL/GenBank/DDBJ whole genome shotgun (WGS) entry which is preliminary data.</text>
</comment>
<evidence type="ECO:0000256" key="1">
    <source>
        <dbReference type="SAM" id="MobiDB-lite"/>
    </source>
</evidence>
<keyword evidence="2" id="KW-1133">Transmembrane helix</keyword>
<accession>A0A432MEB2</accession>
<feature type="transmembrane region" description="Helical" evidence="2">
    <location>
        <begin position="61"/>
        <end position="79"/>
    </location>
</feature>
<dbReference type="AlphaFoldDB" id="A0A432MEB2"/>
<keyword evidence="2" id="KW-0812">Transmembrane</keyword>
<name>A0A432MEB2_9BACT</name>
<keyword evidence="2" id="KW-0472">Membrane</keyword>
<feature type="transmembrane region" description="Helical" evidence="2">
    <location>
        <begin position="30"/>
        <end position="49"/>
    </location>
</feature>
<dbReference type="RefSeq" id="WP_126727562.1">
    <property type="nucleotide sequence ID" value="NZ_RYZH01000057.1"/>
</dbReference>
<feature type="transmembrane region" description="Helical" evidence="2">
    <location>
        <begin position="124"/>
        <end position="144"/>
    </location>
</feature>
<evidence type="ECO:0000313" key="3">
    <source>
        <dbReference type="EMBL" id="RUL83655.1"/>
    </source>
</evidence>
<reference evidence="3 4" key="1">
    <citation type="submission" date="2018-12" db="EMBL/GenBank/DDBJ databases">
        <authorList>
            <person name="Toschakov S.V."/>
        </authorList>
    </citation>
    <scope>NUCLEOTIDE SEQUENCE [LARGE SCALE GENOMIC DNA]</scope>
    <source>
        <strain evidence="3 4">GM2012</strain>
    </source>
</reference>
<gene>
    <name evidence="3" type="ORF">TsocGM_21720</name>
</gene>
<proteinExistence type="predicted"/>
<organism evidence="3 4">
    <name type="scientific">Tautonia sociabilis</name>
    <dbReference type="NCBI Taxonomy" id="2080755"/>
    <lineage>
        <taxon>Bacteria</taxon>
        <taxon>Pseudomonadati</taxon>
        <taxon>Planctomycetota</taxon>
        <taxon>Planctomycetia</taxon>
        <taxon>Isosphaerales</taxon>
        <taxon>Isosphaeraceae</taxon>
        <taxon>Tautonia</taxon>
    </lineage>
</organism>
<evidence type="ECO:0008006" key="5">
    <source>
        <dbReference type="Google" id="ProtNLM"/>
    </source>
</evidence>
<dbReference type="EMBL" id="RYZH01000057">
    <property type="protein sequence ID" value="RUL83655.1"/>
    <property type="molecule type" value="Genomic_DNA"/>
</dbReference>